<dbReference type="Proteomes" id="UP001215280">
    <property type="component" value="Unassembled WGS sequence"/>
</dbReference>
<feature type="region of interest" description="Disordered" evidence="1">
    <location>
        <begin position="80"/>
        <end position="106"/>
    </location>
</feature>
<evidence type="ECO:0000259" key="2">
    <source>
        <dbReference type="Pfam" id="PF17733"/>
    </source>
</evidence>
<reference evidence="4" key="1">
    <citation type="submission" date="2023-03" db="EMBL/GenBank/DDBJ databases">
        <title>Massive genome expansion in bonnet fungi (Mycena s.s.) driven by repeated elements and novel gene families across ecological guilds.</title>
        <authorList>
            <consortium name="Lawrence Berkeley National Laboratory"/>
            <person name="Harder C.B."/>
            <person name="Miyauchi S."/>
            <person name="Viragh M."/>
            <person name="Kuo A."/>
            <person name="Thoen E."/>
            <person name="Andreopoulos B."/>
            <person name="Lu D."/>
            <person name="Skrede I."/>
            <person name="Drula E."/>
            <person name="Henrissat B."/>
            <person name="Morin E."/>
            <person name="Kohler A."/>
            <person name="Barry K."/>
            <person name="LaButti K."/>
            <person name="Morin E."/>
            <person name="Salamov A."/>
            <person name="Lipzen A."/>
            <person name="Mereny Z."/>
            <person name="Hegedus B."/>
            <person name="Baldrian P."/>
            <person name="Stursova M."/>
            <person name="Weitz H."/>
            <person name="Taylor A."/>
            <person name="Grigoriev I.V."/>
            <person name="Nagy L.G."/>
            <person name="Martin F."/>
            <person name="Kauserud H."/>
        </authorList>
    </citation>
    <scope>NUCLEOTIDE SEQUENCE</scope>
    <source>
        <strain evidence="4">CBHHK188m</strain>
    </source>
</reference>
<feature type="region of interest" description="Disordered" evidence="1">
    <location>
        <begin position="122"/>
        <end position="165"/>
    </location>
</feature>
<dbReference type="Pfam" id="PF17733">
    <property type="entry name" value="KPWE_dom"/>
    <property type="match status" value="1"/>
</dbReference>
<gene>
    <name evidence="4" type="ORF">DFH07DRAFT_811715</name>
</gene>
<feature type="domain" description="Peroxisomal membrane protein PEX14-like KPWE" evidence="2">
    <location>
        <begin position="110"/>
        <end position="156"/>
    </location>
</feature>
<evidence type="ECO:0000313" key="5">
    <source>
        <dbReference type="Proteomes" id="UP001215280"/>
    </source>
</evidence>
<name>A0AAD7JK97_9AGAR</name>
<comment type="caution">
    <text evidence="4">The sequence shown here is derived from an EMBL/GenBank/DDBJ whole genome shotgun (WGS) entry which is preliminary data.</text>
</comment>
<dbReference type="InterPro" id="IPR040554">
    <property type="entry name" value="KPWE_PEX14_dom"/>
</dbReference>
<feature type="domain" description="PEX14-like helix-turn-helix" evidence="3">
    <location>
        <begin position="14"/>
        <end position="82"/>
    </location>
</feature>
<dbReference type="Pfam" id="PF25871">
    <property type="entry name" value="HTH_76"/>
    <property type="match status" value="1"/>
</dbReference>
<dbReference type="InterPro" id="IPR058841">
    <property type="entry name" value="HTH_76"/>
</dbReference>
<keyword evidence="5" id="KW-1185">Reference proteome</keyword>
<dbReference type="AlphaFoldDB" id="A0AAD7JK97"/>
<dbReference type="PANTHER" id="PTHR36855">
    <property type="entry name" value="CHROMOSOME 10, WHOLE GENOME SHOTGUN SEQUENCE"/>
    <property type="match status" value="1"/>
</dbReference>
<dbReference type="PANTHER" id="PTHR36855:SF1">
    <property type="entry name" value="PEROXISOME MEMBRANE ANCHOR PROTEIN PEX14P N-TERMINAL DOMAIN-CONTAINING PROTEIN"/>
    <property type="match status" value="1"/>
</dbReference>
<evidence type="ECO:0000313" key="4">
    <source>
        <dbReference type="EMBL" id="KAJ7764586.1"/>
    </source>
</evidence>
<protein>
    <submittedName>
        <fullName evidence="4">Uncharacterized protein</fullName>
    </submittedName>
</protein>
<accession>A0AAD7JK97</accession>
<evidence type="ECO:0000256" key="1">
    <source>
        <dbReference type="SAM" id="MobiDB-lite"/>
    </source>
</evidence>
<organism evidence="4 5">
    <name type="scientific">Mycena maculata</name>
    <dbReference type="NCBI Taxonomy" id="230809"/>
    <lineage>
        <taxon>Eukaryota</taxon>
        <taxon>Fungi</taxon>
        <taxon>Dikarya</taxon>
        <taxon>Basidiomycota</taxon>
        <taxon>Agaricomycotina</taxon>
        <taxon>Agaricomycetes</taxon>
        <taxon>Agaricomycetidae</taxon>
        <taxon>Agaricales</taxon>
        <taxon>Marasmiineae</taxon>
        <taxon>Mycenaceae</taxon>
        <taxon>Mycena</taxon>
    </lineage>
</organism>
<dbReference type="EMBL" id="JARJLG010000037">
    <property type="protein sequence ID" value="KAJ7764586.1"/>
    <property type="molecule type" value="Genomic_DNA"/>
</dbReference>
<proteinExistence type="predicted"/>
<evidence type="ECO:0000259" key="3">
    <source>
        <dbReference type="Pfam" id="PF25871"/>
    </source>
</evidence>
<sequence>MSIPADPEALVAPLELYASYPFTFDDDYQNGLATIIAGGALDNDPPEEIRDEILRRTRVFYFNRVTGNAITMDEAREYELSHKTDGARPDTTSPAATAEPISPDDAEPVVLSFAQLQALIEAGKEDQIPNNKVIPDDLNDAAPSASAAPVRRKPWEVDSDTNQAT</sequence>